<comment type="caution">
    <text evidence="1">The sequence shown here is derived from an EMBL/GenBank/DDBJ whole genome shotgun (WGS) entry which is preliminary data.</text>
</comment>
<proteinExistence type="predicted"/>
<dbReference type="AlphaFoldDB" id="A0A9X1K9M5"/>
<evidence type="ECO:0000313" key="2">
    <source>
        <dbReference type="Proteomes" id="UP001139644"/>
    </source>
</evidence>
<gene>
    <name evidence="1" type="ORF">KYX88_14765</name>
</gene>
<evidence type="ECO:0000313" key="1">
    <source>
        <dbReference type="EMBL" id="MBX4224002.1"/>
    </source>
</evidence>
<protein>
    <submittedName>
        <fullName evidence="1">Uncharacterized protein</fullName>
    </submittedName>
</protein>
<dbReference type="Proteomes" id="UP001139644">
    <property type="component" value="Unassembled WGS sequence"/>
</dbReference>
<organism evidence="1 2">
    <name type="scientific">Enterococcus faecium</name>
    <name type="common">Streptococcus faecium</name>
    <dbReference type="NCBI Taxonomy" id="1352"/>
    <lineage>
        <taxon>Bacteria</taxon>
        <taxon>Bacillati</taxon>
        <taxon>Bacillota</taxon>
        <taxon>Bacilli</taxon>
        <taxon>Lactobacillales</taxon>
        <taxon>Enterococcaceae</taxon>
        <taxon>Enterococcus</taxon>
    </lineage>
</organism>
<accession>A0A9X1K9M5</accession>
<dbReference type="EMBL" id="JAIFOC010000317">
    <property type="protein sequence ID" value="MBX4224002.1"/>
    <property type="molecule type" value="Genomic_DNA"/>
</dbReference>
<sequence length="125" mass="14289">MVYEEHQVEDMFPTSLAFVEVAPILFEQKEDETDEGLGRRQQSQFFNFTENKWEEAVTQDYSKKLELLENLSVGLQLDNQALKQANEELTTKAESLAQINSKTMLTSLQNTKDIATIKEQLDGGK</sequence>
<reference evidence="1" key="1">
    <citation type="journal article" date="2022" name="J. Anim. Sci.">
        <title>Whole genome sequence analyses-based assessment of virulence potential and antimicrobial susceptibilities and resistance of Enterococcus faecium strains isolated from commercial swine and cattle probiotic products.</title>
        <authorList>
            <person name="Shridhar P.B."/>
            <person name="Amachawadi R.G."/>
            <person name="Tokach M."/>
            <person name="Patel I."/>
            <person name="Gangiredla J."/>
            <person name="Mammel M."/>
            <person name="Nagaraja T.G."/>
        </authorList>
    </citation>
    <scope>NUCLEOTIDE SEQUENCE</scope>
    <source>
        <strain evidence="1">EF215</strain>
    </source>
</reference>
<name>A0A9X1K9M5_ENTFC</name>